<dbReference type="PROSITE" id="PS50112">
    <property type="entry name" value="PAS"/>
    <property type="match status" value="6"/>
</dbReference>
<evidence type="ECO:0000256" key="5">
    <source>
        <dbReference type="ARBA" id="ARBA00022777"/>
    </source>
</evidence>
<dbReference type="SMART" id="SM00387">
    <property type="entry name" value="HATPase_c"/>
    <property type="match status" value="1"/>
</dbReference>
<protein>
    <recommendedName>
        <fullName evidence="2">histidine kinase</fullName>
        <ecNumber evidence="2">2.7.13.3</ecNumber>
    </recommendedName>
</protein>
<dbReference type="InterPro" id="IPR005467">
    <property type="entry name" value="His_kinase_dom"/>
</dbReference>
<dbReference type="GO" id="GO:0000155">
    <property type="term" value="F:phosphorelay sensor kinase activity"/>
    <property type="evidence" value="ECO:0007669"/>
    <property type="project" value="InterPro"/>
</dbReference>
<dbReference type="SMART" id="SM00388">
    <property type="entry name" value="HisKA"/>
    <property type="match status" value="1"/>
</dbReference>
<feature type="domain" description="PAS" evidence="8">
    <location>
        <begin position="824"/>
        <end position="879"/>
    </location>
</feature>
<dbReference type="InterPro" id="IPR036890">
    <property type="entry name" value="HATPase_C_sf"/>
</dbReference>
<dbReference type="Pfam" id="PF00989">
    <property type="entry name" value="PAS"/>
    <property type="match status" value="1"/>
</dbReference>
<dbReference type="Gene3D" id="3.30.565.10">
    <property type="entry name" value="Histidine kinase-like ATPase, C-terminal domain"/>
    <property type="match status" value="1"/>
</dbReference>
<dbReference type="Pfam" id="PF08448">
    <property type="entry name" value="PAS_4"/>
    <property type="match status" value="1"/>
</dbReference>
<dbReference type="FunFam" id="3.30.565.10:FF:000006">
    <property type="entry name" value="Sensor histidine kinase WalK"/>
    <property type="match status" value="1"/>
</dbReference>
<dbReference type="InterPro" id="IPR013767">
    <property type="entry name" value="PAS_fold"/>
</dbReference>
<dbReference type="SUPFAM" id="SSF55785">
    <property type="entry name" value="PYP-like sensor domain (PAS domain)"/>
    <property type="match status" value="7"/>
</dbReference>
<dbReference type="Pfam" id="PF01590">
    <property type="entry name" value="GAF"/>
    <property type="match status" value="1"/>
</dbReference>
<feature type="domain" description="PAC" evidence="9">
    <location>
        <begin position="1003"/>
        <end position="1065"/>
    </location>
</feature>
<dbReference type="InterPro" id="IPR000700">
    <property type="entry name" value="PAS-assoc_C"/>
</dbReference>
<comment type="caution">
    <text evidence="10">The sequence shown here is derived from an EMBL/GenBank/DDBJ whole genome shotgun (WGS) entry which is preliminary data.</text>
</comment>
<dbReference type="Pfam" id="PF13426">
    <property type="entry name" value="PAS_9"/>
    <property type="match status" value="1"/>
</dbReference>
<dbReference type="FunFam" id="1.10.287.130:FF:000070">
    <property type="entry name" value="Histidine kinase sensor protein"/>
    <property type="match status" value="1"/>
</dbReference>
<sequence length="1306" mass="150398">MRAPLVSPVSVEIANAIFEQAADGIFVSDPNFHYIHANPVGCQMFGYTLEELRKMSVMDILAPEELQKEPLHKEELETGGVVSTKRHIRHKDGRFIPVEINSRKLQDGNLVAFVRIIKRKDTQAQLKIRLQQQSAVTELTQLALQGTDTGRLFEYAIFLTTHLLSMEFAQIQEWDADRKRLSFRVGTGWPETCIHADEVADEDNYRSQAIYALCSNTTVISNDWHSESRFEVSPFLNEYHIVSGISVVITSTSEPFGVLSLYSKHYYNFDEDDLHFVQAVANVLAMAIERKKVEEVLREERDRFEKLVATMPGVVLAFREKPDGSICFPYASPGIEDIYGLKADSLANDGSLASERWHTEDRAQILEKIALSKQHMTRWHDEFRVVNPQKGEIWVEGWSMPKRDLDGGVTWYGVLTDITNRKKVEAELIESAHLYRSVFENAAIGIARVALDGKWLDINQKLLAIVGYSREELLQKTFQDITHPEDIDTDLQLLQQTLDGEIEGYTMQKRYFHKNNFIVWVRLTVALQRDETGEPLYFISVIEDITEQKRVEDALLQSENNLKQIIENLSEGLIISDRDGNLLHWNPVALQMHGFETMDECRGSVQDFTSIYELSYLDGDVIPVEQWPISRLLRNEKVKNQEIQIRHLKKDWVRIFSYGGGSFSDLYGNAVYFVSISDITEKTHNAQAILKLNRELHLNERRFRSMIEYSSDFIAVLNANQEITYRSPSWQRIFEWDTKGGRTPRFNLLHPEDQPHVQKLIQQIARIPGASSEVSIRVIDKKGNYHFMDGNITNLLTDEAVRGLVINLRDISARKNAEEKVKASEEQFRALIENSNDIFIVSTRDNIFFVSRSIKHVLGYTPEEYMMLSPEYLVHPDDQPLRWNELNYPGDTIELLFRKRHKDGTWRWMEGIAMNLEHIQGVNGVLFTLRDVTERKESEKKLVQSEKIYKTIASTIPGSIICLFDQEGRYLLVEGDLLNVFGYNRELLIGRKAKDLLDKDVVNALDVNLKRVFDGEVFTTENRSAGTDIITRYVPIKDETDKVTLAMLVSIDVTDIKEAQRQISQLNQELEKRVEERTAQLVAANKELDSFNYTVAHDLRAPLRAINGYSAILSEDYAPILDAEGKRFCKIINDESRRMGRLIDDLLAFARLNRSQMELFPIDLNDMVRDVFLSLTTETQRDRIHFQLEELPPMRGDISLMRQVWQNLIENAVKFSSKRDVAQIHIGWFKEGNESVYFIRDNGVGFDMKYIDKLFGVFQRLHKASEFEGTGVGMAIVQRIIQRHGGHIWAESKVNEGTTFYFSFTQ</sequence>
<keyword evidence="5" id="KW-0418">Kinase</keyword>
<gene>
    <name evidence="10" type="ORF">QNI16_20670</name>
</gene>
<accession>A0AAE3UA47</accession>
<feature type="domain" description="PAC" evidence="9">
    <location>
        <begin position="772"/>
        <end position="823"/>
    </location>
</feature>
<evidence type="ECO:0000259" key="9">
    <source>
        <dbReference type="PROSITE" id="PS50113"/>
    </source>
</evidence>
<feature type="domain" description="PAS" evidence="8">
    <location>
        <begin position="558"/>
        <end position="599"/>
    </location>
</feature>
<dbReference type="GO" id="GO:0006355">
    <property type="term" value="P:regulation of DNA-templated transcription"/>
    <property type="evidence" value="ECO:0007669"/>
    <property type="project" value="InterPro"/>
</dbReference>
<dbReference type="SMART" id="SM00091">
    <property type="entry name" value="PAS"/>
    <property type="match status" value="7"/>
</dbReference>
<keyword evidence="6" id="KW-0175">Coiled coil</keyword>
<dbReference type="PROSITE" id="PS50109">
    <property type="entry name" value="HIS_KIN"/>
    <property type="match status" value="1"/>
</dbReference>
<dbReference type="Gene3D" id="1.10.287.130">
    <property type="match status" value="1"/>
</dbReference>
<dbReference type="RefSeq" id="WP_313982342.1">
    <property type="nucleotide sequence ID" value="NZ_JASJOS010000009.1"/>
</dbReference>
<dbReference type="InterPro" id="IPR029016">
    <property type="entry name" value="GAF-like_dom_sf"/>
</dbReference>
<dbReference type="Pfam" id="PF13188">
    <property type="entry name" value="PAS_8"/>
    <property type="match status" value="1"/>
</dbReference>
<feature type="domain" description="PAS" evidence="8">
    <location>
        <begin position="10"/>
        <end position="65"/>
    </location>
</feature>
<evidence type="ECO:0000313" key="11">
    <source>
        <dbReference type="Proteomes" id="UP001241110"/>
    </source>
</evidence>
<proteinExistence type="predicted"/>
<keyword evidence="3" id="KW-0597">Phosphoprotein</keyword>
<feature type="domain" description="PAC" evidence="9">
    <location>
        <begin position="891"/>
        <end position="944"/>
    </location>
</feature>
<feature type="domain" description="PAS" evidence="8">
    <location>
        <begin position="699"/>
        <end position="768"/>
    </location>
</feature>
<dbReference type="InterPro" id="IPR013655">
    <property type="entry name" value="PAS_fold_3"/>
</dbReference>
<feature type="domain" description="Histidine kinase" evidence="7">
    <location>
        <begin position="1094"/>
        <end position="1306"/>
    </location>
</feature>
<dbReference type="InterPro" id="IPR003018">
    <property type="entry name" value="GAF"/>
</dbReference>
<dbReference type="InterPro" id="IPR003661">
    <property type="entry name" value="HisK_dim/P_dom"/>
</dbReference>
<name>A0AAE3UA47_9BACT</name>
<dbReference type="NCBIfam" id="TIGR00229">
    <property type="entry name" value="sensory_box"/>
    <property type="match status" value="6"/>
</dbReference>
<dbReference type="Pfam" id="PF02518">
    <property type="entry name" value="HATPase_c"/>
    <property type="match status" value="1"/>
</dbReference>
<evidence type="ECO:0000256" key="1">
    <source>
        <dbReference type="ARBA" id="ARBA00000085"/>
    </source>
</evidence>
<dbReference type="SUPFAM" id="SSF55781">
    <property type="entry name" value="GAF domain-like"/>
    <property type="match status" value="1"/>
</dbReference>
<dbReference type="SMART" id="SM00086">
    <property type="entry name" value="PAC"/>
    <property type="match status" value="6"/>
</dbReference>
<dbReference type="InterPro" id="IPR004358">
    <property type="entry name" value="Sig_transdc_His_kin-like_C"/>
</dbReference>
<dbReference type="PRINTS" id="PR00344">
    <property type="entry name" value="BCTRLSENSOR"/>
</dbReference>
<feature type="domain" description="PAC" evidence="9">
    <location>
        <begin position="505"/>
        <end position="557"/>
    </location>
</feature>
<dbReference type="Pfam" id="PF08447">
    <property type="entry name" value="PAS_3"/>
    <property type="match status" value="3"/>
</dbReference>
<dbReference type="Pfam" id="PF00512">
    <property type="entry name" value="HisKA"/>
    <property type="match status" value="1"/>
</dbReference>
<dbReference type="InterPro" id="IPR036097">
    <property type="entry name" value="HisK_dim/P_sf"/>
</dbReference>
<comment type="catalytic activity">
    <reaction evidence="1">
        <text>ATP + protein L-histidine = ADP + protein N-phospho-L-histidine.</text>
        <dbReference type="EC" id="2.7.13.3"/>
    </reaction>
</comment>
<evidence type="ECO:0000259" key="8">
    <source>
        <dbReference type="PROSITE" id="PS50112"/>
    </source>
</evidence>
<dbReference type="SMART" id="SM00065">
    <property type="entry name" value="GAF"/>
    <property type="match status" value="1"/>
</dbReference>
<dbReference type="CDD" id="cd00130">
    <property type="entry name" value="PAS"/>
    <property type="match status" value="6"/>
</dbReference>
<dbReference type="EMBL" id="JASJOS010000009">
    <property type="protein sequence ID" value="MDJ1482928.1"/>
    <property type="molecule type" value="Genomic_DNA"/>
</dbReference>
<organism evidence="10 11">
    <name type="scientific">Xanthocytophaga flava</name>
    <dbReference type="NCBI Taxonomy" id="3048013"/>
    <lineage>
        <taxon>Bacteria</taxon>
        <taxon>Pseudomonadati</taxon>
        <taxon>Bacteroidota</taxon>
        <taxon>Cytophagia</taxon>
        <taxon>Cytophagales</taxon>
        <taxon>Rhodocytophagaceae</taxon>
        <taxon>Xanthocytophaga</taxon>
    </lineage>
</organism>
<dbReference type="Gene3D" id="3.30.450.40">
    <property type="match status" value="1"/>
</dbReference>
<dbReference type="InterPro" id="IPR013656">
    <property type="entry name" value="PAS_4"/>
</dbReference>
<evidence type="ECO:0000313" key="10">
    <source>
        <dbReference type="EMBL" id="MDJ1482928.1"/>
    </source>
</evidence>
<reference evidence="10" key="1">
    <citation type="submission" date="2023-05" db="EMBL/GenBank/DDBJ databases">
        <authorList>
            <person name="Zhang X."/>
        </authorList>
    </citation>
    <scope>NUCLEOTIDE SEQUENCE</scope>
    <source>
        <strain evidence="10">YF14B1</strain>
    </source>
</reference>
<dbReference type="InterPro" id="IPR000014">
    <property type="entry name" value="PAS"/>
</dbReference>
<dbReference type="InterPro" id="IPR052162">
    <property type="entry name" value="Sensor_kinase/Photoreceptor"/>
</dbReference>
<dbReference type="CDD" id="cd00082">
    <property type="entry name" value="HisKA"/>
    <property type="match status" value="1"/>
</dbReference>
<feature type="domain" description="PAS" evidence="8">
    <location>
        <begin position="431"/>
        <end position="501"/>
    </location>
</feature>
<evidence type="ECO:0000256" key="6">
    <source>
        <dbReference type="SAM" id="Coils"/>
    </source>
</evidence>
<evidence type="ECO:0000256" key="4">
    <source>
        <dbReference type="ARBA" id="ARBA00022679"/>
    </source>
</evidence>
<dbReference type="EC" id="2.7.13.3" evidence="2"/>
<keyword evidence="4" id="KW-0808">Transferase</keyword>
<dbReference type="Proteomes" id="UP001241110">
    <property type="component" value="Unassembled WGS sequence"/>
</dbReference>
<dbReference type="SUPFAM" id="SSF55874">
    <property type="entry name" value="ATPase domain of HSP90 chaperone/DNA topoisomerase II/histidine kinase"/>
    <property type="match status" value="1"/>
</dbReference>
<evidence type="ECO:0000256" key="3">
    <source>
        <dbReference type="ARBA" id="ARBA00022553"/>
    </source>
</evidence>
<dbReference type="PROSITE" id="PS50113">
    <property type="entry name" value="PAC"/>
    <property type="match status" value="5"/>
</dbReference>
<dbReference type="InterPro" id="IPR035965">
    <property type="entry name" value="PAS-like_dom_sf"/>
</dbReference>
<dbReference type="PANTHER" id="PTHR43304">
    <property type="entry name" value="PHYTOCHROME-LIKE PROTEIN CPH1"/>
    <property type="match status" value="1"/>
</dbReference>
<feature type="domain" description="PAC" evidence="9">
    <location>
        <begin position="379"/>
        <end position="430"/>
    </location>
</feature>
<evidence type="ECO:0000259" key="7">
    <source>
        <dbReference type="PROSITE" id="PS50109"/>
    </source>
</evidence>
<dbReference type="PANTHER" id="PTHR43304:SF1">
    <property type="entry name" value="PAC DOMAIN-CONTAINING PROTEIN"/>
    <property type="match status" value="1"/>
</dbReference>
<dbReference type="SUPFAM" id="SSF47384">
    <property type="entry name" value="Homodimeric domain of signal transducing histidine kinase"/>
    <property type="match status" value="1"/>
</dbReference>
<feature type="coiled-coil region" evidence="6">
    <location>
        <begin position="1053"/>
        <end position="1087"/>
    </location>
</feature>
<dbReference type="InterPro" id="IPR003594">
    <property type="entry name" value="HATPase_dom"/>
</dbReference>
<feature type="domain" description="PAS" evidence="8">
    <location>
        <begin position="961"/>
        <end position="1016"/>
    </location>
</feature>
<dbReference type="Gene3D" id="3.30.450.20">
    <property type="entry name" value="PAS domain"/>
    <property type="match status" value="7"/>
</dbReference>
<evidence type="ECO:0000256" key="2">
    <source>
        <dbReference type="ARBA" id="ARBA00012438"/>
    </source>
</evidence>
<dbReference type="InterPro" id="IPR001610">
    <property type="entry name" value="PAC"/>
</dbReference>